<sequence length="322" mass="35561">MDYLYYLFAVLAFLAVVLFLEGAYLAWNAYKGPEAKRIEKRLQAMTVSNTHESTLVKQRLLAETPGVQKLLLQIPRIHQLDKVILQSGINCSVARFIAICLLMAAGGFVGSLLLGASLIVAVVATIFAASVPLFYMLNAKQKRIRTIEQQLPSALDLMGRAMTAGHAFPSALQMVGSEMPEPIASEFRIVFDEINYGIPTAEAMMGLAERVPSTDLSYFVIAVLIQRETGGNLAELLANISDLIRARLKLLGTVRVLSAEGRLSAWILTILPFALGFVLQLMNPKFLSVLWTDPKGVNMVIMALMLMVFGIFVMWRIIKIRV</sequence>
<comment type="caution">
    <text evidence="8">The sequence shown here is derived from an EMBL/GenBank/DDBJ whole genome shotgun (WGS) entry which is preliminary data.</text>
</comment>
<comment type="subcellular location">
    <subcellularLocation>
        <location evidence="1">Cell membrane</location>
        <topology evidence="1">Multi-pass membrane protein</topology>
    </subcellularLocation>
</comment>
<keyword evidence="2" id="KW-1003">Cell membrane</keyword>
<dbReference type="InterPro" id="IPR042094">
    <property type="entry name" value="T2SS_GspF_sf"/>
</dbReference>
<feature type="transmembrane region" description="Helical" evidence="6">
    <location>
        <begin position="112"/>
        <end position="135"/>
    </location>
</feature>
<feature type="transmembrane region" description="Helical" evidence="6">
    <location>
        <begin position="297"/>
        <end position="318"/>
    </location>
</feature>
<evidence type="ECO:0000259" key="7">
    <source>
        <dbReference type="Pfam" id="PF00482"/>
    </source>
</evidence>
<keyword evidence="4 6" id="KW-1133">Transmembrane helix</keyword>
<accession>A0A351R8A4</accession>
<dbReference type="Pfam" id="PF00482">
    <property type="entry name" value="T2SSF"/>
    <property type="match status" value="1"/>
</dbReference>
<evidence type="ECO:0000313" key="8">
    <source>
        <dbReference type="EMBL" id="HBA08275.1"/>
    </source>
</evidence>
<protein>
    <submittedName>
        <fullName evidence="8">Pilus assembly protein TadB</fullName>
    </submittedName>
</protein>
<evidence type="ECO:0000256" key="6">
    <source>
        <dbReference type="SAM" id="Phobius"/>
    </source>
</evidence>
<keyword evidence="5 6" id="KW-0472">Membrane</keyword>
<reference evidence="8 9" key="1">
    <citation type="journal article" date="2018" name="Nat. Biotechnol.">
        <title>A standardized bacterial taxonomy based on genome phylogeny substantially revises the tree of life.</title>
        <authorList>
            <person name="Parks D.H."/>
            <person name="Chuvochina M."/>
            <person name="Waite D.W."/>
            <person name="Rinke C."/>
            <person name="Skarshewski A."/>
            <person name="Chaumeil P.A."/>
            <person name="Hugenholtz P."/>
        </authorList>
    </citation>
    <scope>NUCLEOTIDE SEQUENCE [LARGE SCALE GENOMIC DNA]</scope>
    <source>
        <strain evidence="8">UBA9958</strain>
    </source>
</reference>
<dbReference type="PANTHER" id="PTHR35007">
    <property type="entry name" value="INTEGRAL MEMBRANE PROTEIN-RELATED"/>
    <property type="match status" value="1"/>
</dbReference>
<dbReference type="Proteomes" id="UP000264313">
    <property type="component" value="Unassembled WGS sequence"/>
</dbReference>
<evidence type="ECO:0000256" key="5">
    <source>
        <dbReference type="ARBA" id="ARBA00023136"/>
    </source>
</evidence>
<proteinExistence type="predicted"/>
<evidence type="ECO:0000313" key="9">
    <source>
        <dbReference type="Proteomes" id="UP000264313"/>
    </source>
</evidence>
<feature type="transmembrane region" description="Helical" evidence="6">
    <location>
        <begin position="83"/>
        <end position="106"/>
    </location>
</feature>
<organism evidence="8 9">
    <name type="scientific">Methylotenera mobilis</name>
    <dbReference type="NCBI Taxonomy" id="359408"/>
    <lineage>
        <taxon>Bacteria</taxon>
        <taxon>Pseudomonadati</taxon>
        <taxon>Pseudomonadota</taxon>
        <taxon>Betaproteobacteria</taxon>
        <taxon>Nitrosomonadales</taxon>
        <taxon>Methylophilaceae</taxon>
        <taxon>Methylotenera</taxon>
    </lineage>
</organism>
<evidence type="ECO:0000256" key="1">
    <source>
        <dbReference type="ARBA" id="ARBA00004651"/>
    </source>
</evidence>
<dbReference type="GO" id="GO:0005886">
    <property type="term" value="C:plasma membrane"/>
    <property type="evidence" value="ECO:0007669"/>
    <property type="project" value="UniProtKB-SubCell"/>
</dbReference>
<name>A0A351R8A4_9PROT</name>
<gene>
    <name evidence="8" type="ORF">DCW48_00895</name>
</gene>
<feature type="transmembrane region" description="Helical" evidence="6">
    <location>
        <begin position="6"/>
        <end position="27"/>
    </location>
</feature>
<dbReference type="Gene3D" id="1.20.81.30">
    <property type="entry name" value="Type II secretion system (T2SS), domain F"/>
    <property type="match status" value="1"/>
</dbReference>
<dbReference type="PANTHER" id="PTHR35007:SF1">
    <property type="entry name" value="PILUS ASSEMBLY PROTEIN"/>
    <property type="match status" value="1"/>
</dbReference>
<evidence type="ECO:0000256" key="2">
    <source>
        <dbReference type="ARBA" id="ARBA00022475"/>
    </source>
</evidence>
<dbReference type="EMBL" id="DNAA01000023">
    <property type="protein sequence ID" value="HBA08275.1"/>
    <property type="molecule type" value="Genomic_DNA"/>
</dbReference>
<dbReference type="AlphaFoldDB" id="A0A351R8A4"/>
<feature type="domain" description="Type II secretion system protein GspF" evidence="7">
    <location>
        <begin position="155"/>
        <end position="278"/>
    </location>
</feature>
<evidence type="ECO:0000256" key="4">
    <source>
        <dbReference type="ARBA" id="ARBA00022989"/>
    </source>
</evidence>
<keyword evidence="3 6" id="KW-0812">Transmembrane</keyword>
<feature type="transmembrane region" description="Helical" evidence="6">
    <location>
        <begin position="263"/>
        <end position="282"/>
    </location>
</feature>
<evidence type="ECO:0000256" key="3">
    <source>
        <dbReference type="ARBA" id="ARBA00022692"/>
    </source>
</evidence>
<dbReference type="InterPro" id="IPR018076">
    <property type="entry name" value="T2SS_GspF_dom"/>
</dbReference>